<feature type="compositionally biased region" description="Basic and acidic residues" evidence="1">
    <location>
        <begin position="31"/>
        <end position="43"/>
    </location>
</feature>
<feature type="region of interest" description="Disordered" evidence="1">
    <location>
        <begin position="145"/>
        <end position="170"/>
    </location>
</feature>
<dbReference type="CDD" id="cd00118">
    <property type="entry name" value="LysM"/>
    <property type="match status" value="1"/>
</dbReference>
<dbReference type="SMART" id="SM00257">
    <property type="entry name" value="LysM"/>
    <property type="match status" value="1"/>
</dbReference>
<gene>
    <name evidence="3" type="ORF">JOE21_002382</name>
</gene>
<dbReference type="Proteomes" id="UP001185012">
    <property type="component" value="Unassembled WGS sequence"/>
</dbReference>
<sequence length="333" mass="35547">MKLHIVQPGDTVWSIARRFDIPIQTLLHANDDLGDPDRLEPGTKVRIPTGKVPVSLHKTSEAAVQQEPTPSPSKESSSSRESSMERPSLGRDWRVPPPYPSPGVPPMPEAPKYQPQEPMPLMPPGTMPSPYPGLTPDMPPTTYPTPAQPPRKGCGCGPKQPAHPYPPSPMMPGPGYPAPGPMHPMPGPGYPAPGPMYPMPGMGYPAPGPMYPMPGVGYPAPGHRYPMPGVGYPAPGHRYPMPGVGYPAPGHRYPMPGVGDPAPGYPGTPGMTHPMTPSSEEATPPDAPLKAPSSLGPLHPLPLESSEQNNGQTRDYTELFRNEEERESSSAEL</sequence>
<feature type="compositionally biased region" description="Low complexity" evidence="1">
    <location>
        <begin position="268"/>
        <end position="277"/>
    </location>
</feature>
<feature type="compositionally biased region" description="Low complexity" evidence="1">
    <location>
        <begin position="292"/>
        <end position="306"/>
    </location>
</feature>
<evidence type="ECO:0000259" key="2">
    <source>
        <dbReference type="PROSITE" id="PS51782"/>
    </source>
</evidence>
<dbReference type="RefSeq" id="WP_309866174.1">
    <property type="nucleotide sequence ID" value="NZ_JAVDQG010000005.1"/>
</dbReference>
<dbReference type="InterPro" id="IPR036779">
    <property type="entry name" value="LysM_dom_sf"/>
</dbReference>
<protein>
    <recommendedName>
        <fullName evidence="2">LysM domain-containing protein</fullName>
    </recommendedName>
</protein>
<feature type="compositionally biased region" description="Basic and acidic residues" evidence="1">
    <location>
        <begin position="315"/>
        <end position="333"/>
    </location>
</feature>
<dbReference type="EMBL" id="JAVDQG010000005">
    <property type="protein sequence ID" value="MDR6226375.1"/>
    <property type="molecule type" value="Genomic_DNA"/>
</dbReference>
<dbReference type="PANTHER" id="PTHR33734:SF22">
    <property type="entry name" value="MEMBRANE-BOUND LYTIC MUREIN TRANSGLYCOSYLASE D"/>
    <property type="match status" value="1"/>
</dbReference>
<feature type="compositionally biased region" description="Pro residues" evidence="1">
    <location>
        <begin position="95"/>
        <end position="109"/>
    </location>
</feature>
<proteinExistence type="predicted"/>
<feature type="region of interest" description="Disordered" evidence="1">
    <location>
        <begin position="31"/>
        <end position="129"/>
    </location>
</feature>
<dbReference type="SUPFAM" id="SSF54106">
    <property type="entry name" value="LysM domain"/>
    <property type="match status" value="1"/>
</dbReference>
<feature type="compositionally biased region" description="Pro residues" evidence="1">
    <location>
        <begin position="161"/>
        <end position="170"/>
    </location>
</feature>
<dbReference type="PANTHER" id="PTHR33734">
    <property type="entry name" value="LYSM DOMAIN-CONTAINING GPI-ANCHORED PROTEIN 2"/>
    <property type="match status" value="1"/>
</dbReference>
<accession>A0ABU1IRK3</accession>
<keyword evidence="4" id="KW-1185">Reference proteome</keyword>
<feature type="compositionally biased region" description="Low complexity" evidence="1">
    <location>
        <begin position="72"/>
        <end position="81"/>
    </location>
</feature>
<dbReference type="Pfam" id="PF01476">
    <property type="entry name" value="LysM"/>
    <property type="match status" value="1"/>
</dbReference>
<evidence type="ECO:0000313" key="4">
    <source>
        <dbReference type="Proteomes" id="UP001185012"/>
    </source>
</evidence>
<feature type="compositionally biased region" description="Basic and acidic residues" evidence="1">
    <location>
        <begin position="82"/>
        <end position="94"/>
    </location>
</feature>
<feature type="compositionally biased region" description="Pro residues" evidence="1">
    <location>
        <begin position="117"/>
        <end position="129"/>
    </location>
</feature>
<dbReference type="PROSITE" id="PS51782">
    <property type="entry name" value="LYSM"/>
    <property type="match status" value="1"/>
</dbReference>
<comment type="caution">
    <text evidence="3">The sequence shown here is derived from an EMBL/GenBank/DDBJ whole genome shotgun (WGS) entry which is preliminary data.</text>
</comment>
<evidence type="ECO:0000256" key="1">
    <source>
        <dbReference type="SAM" id="MobiDB-lite"/>
    </source>
</evidence>
<feature type="domain" description="LysM" evidence="2">
    <location>
        <begin position="2"/>
        <end position="47"/>
    </location>
</feature>
<dbReference type="Gene3D" id="3.10.350.10">
    <property type="entry name" value="LysM domain"/>
    <property type="match status" value="1"/>
</dbReference>
<dbReference type="InterPro" id="IPR018392">
    <property type="entry name" value="LysM"/>
</dbReference>
<organism evidence="3 4">
    <name type="scientific">Desmospora profundinema</name>
    <dbReference type="NCBI Taxonomy" id="1571184"/>
    <lineage>
        <taxon>Bacteria</taxon>
        <taxon>Bacillati</taxon>
        <taxon>Bacillota</taxon>
        <taxon>Bacilli</taxon>
        <taxon>Bacillales</taxon>
        <taxon>Thermoactinomycetaceae</taxon>
        <taxon>Desmospora</taxon>
    </lineage>
</organism>
<name>A0ABU1IRK3_9BACL</name>
<feature type="region of interest" description="Disordered" evidence="1">
    <location>
        <begin position="255"/>
        <end position="333"/>
    </location>
</feature>
<reference evidence="3 4" key="1">
    <citation type="submission" date="2023-07" db="EMBL/GenBank/DDBJ databases">
        <title>Genomic Encyclopedia of Type Strains, Phase IV (KMG-IV): sequencing the most valuable type-strain genomes for metagenomic binning, comparative biology and taxonomic classification.</title>
        <authorList>
            <person name="Goeker M."/>
        </authorList>
    </citation>
    <scope>NUCLEOTIDE SEQUENCE [LARGE SCALE GENOMIC DNA]</scope>
    <source>
        <strain evidence="3 4">DSM 45903</strain>
    </source>
</reference>
<evidence type="ECO:0000313" key="3">
    <source>
        <dbReference type="EMBL" id="MDR6226375.1"/>
    </source>
</evidence>